<dbReference type="SMART" id="SM00470">
    <property type="entry name" value="ParB"/>
    <property type="match status" value="1"/>
</dbReference>
<accession>A0ABX8BAA3</accession>
<dbReference type="PANTHER" id="PTHR33375:SF1">
    <property type="entry name" value="CHROMOSOME-PARTITIONING PROTEIN PARB-RELATED"/>
    <property type="match status" value="1"/>
</dbReference>
<dbReference type="Proteomes" id="UP000676506">
    <property type="component" value="Chromosome 1"/>
</dbReference>
<evidence type="ECO:0000313" key="5">
    <source>
        <dbReference type="Proteomes" id="UP000676506"/>
    </source>
</evidence>
<evidence type="ECO:0000313" key="4">
    <source>
        <dbReference type="EMBL" id="QUW03867.1"/>
    </source>
</evidence>
<dbReference type="InterPro" id="IPR003115">
    <property type="entry name" value="ParB_N"/>
</dbReference>
<dbReference type="Pfam" id="PF17762">
    <property type="entry name" value="HTH_ParB"/>
    <property type="match status" value="1"/>
</dbReference>
<protein>
    <submittedName>
        <fullName evidence="4">ParB/RepB/Spo0J family partition protein</fullName>
    </submittedName>
</protein>
<evidence type="ECO:0000256" key="2">
    <source>
        <dbReference type="ARBA" id="ARBA00022829"/>
    </source>
</evidence>
<reference evidence="4 5" key="1">
    <citation type="submission" date="2021-03" db="EMBL/GenBank/DDBJ databases">
        <title>Genomic and phenotypic characterization of Chloracidobacterium isolates provides evidence for multiple species.</title>
        <authorList>
            <person name="Saini M.K."/>
            <person name="Costas A.M.G."/>
            <person name="Tank M."/>
            <person name="Bryant D.A."/>
        </authorList>
    </citation>
    <scope>NUCLEOTIDE SEQUENCE [LARGE SCALE GENOMIC DNA]</scope>
    <source>
        <strain evidence="4 5">BV2-C</strain>
    </source>
</reference>
<proteinExistence type="inferred from homology"/>
<dbReference type="InterPro" id="IPR041468">
    <property type="entry name" value="HTH_ParB/Spo0J"/>
</dbReference>
<dbReference type="RefSeq" id="WP_211429757.1">
    <property type="nucleotide sequence ID" value="NZ_CP072648.1"/>
</dbReference>
<dbReference type="NCBIfam" id="TIGR00180">
    <property type="entry name" value="parB_part"/>
    <property type="match status" value="1"/>
</dbReference>
<feature type="domain" description="ParB-like N-terminal" evidence="3">
    <location>
        <begin position="32"/>
        <end position="121"/>
    </location>
</feature>
<sequence length="283" mass="31951">MSKRGLPATVRMRHESHYVEDLWTRTGAPIGRMIPIDRLEPNPAQPRIEFGDLEELTNSIREKGVLEPLLVRPAEVGGRFMIISGERRYRASLLAGLRELPCIEMDVDDRAVAEIALIENLQRKDLTPFEEAEGLTALAERFSYTHEEMARKLGKSRSSITESLTIGSLSPEIRELCRQAGITSKSTLLQIVRRPSDEERRALIARIRQLGLTRDAVRQTTKSGKRAAPFKFRFQEPSRTFTLDLKFRKSDVDKSQVVAALKRVVAELEQELATERPDASSGS</sequence>
<dbReference type="Gene3D" id="1.10.10.2830">
    <property type="match status" value="1"/>
</dbReference>
<dbReference type="InterPro" id="IPR036086">
    <property type="entry name" value="ParB/Sulfiredoxin_sf"/>
</dbReference>
<dbReference type="PANTHER" id="PTHR33375">
    <property type="entry name" value="CHROMOSOME-PARTITIONING PROTEIN PARB-RELATED"/>
    <property type="match status" value="1"/>
</dbReference>
<dbReference type="Gene3D" id="3.90.1530.30">
    <property type="match status" value="1"/>
</dbReference>
<keyword evidence="2" id="KW-0159">Chromosome partition</keyword>
<name>A0ABX8BAA3_9BACT</name>
<dbReference type="EMBL" id="CP072648">
    <property type="protein sequence ID" value="QUW03867.1"/>
    <property type="molecule type" value="Genomic_DNA"/>
</dbReference>
<comment type="similarity">
    <text evidence="1">Belongs to the ParB family.</text>
</comment>
<dbReference type="SUPFAM" id="SSF110849">
    <property type="entry name" value="ParB/Sulfiredoxin"/>
    <property type="match status" value="1"/>
</dbReference>
<dbReference type="CDD" id="cd16393">
    <property type="entry name" value="SPO0J_N"/>
    <property type="match status" value="1"/>
</dbReference>
<dbReference type="Pfam" id="PF02195">
    <property type="entry name" value="ParB_N"/>
    <property type="match status" value="1"/>
</dbReference>
<dbReference type="InterPro" id="IPR050336">
    <property type="entry name" value="Chromosome_partition/occlusion"/>
</dbReference>
<dbReference type="InterPro" id="IPR004437">
    <property type="entry name" value="ParB/RepB/Spo0J"/>
</dbReference>
<evidence type="ECO:0000256" key="1">
    <source>
        <dbReference type="ARBA" id="ARBA00006295"/>
    </source>
</evidence>
<gene>
    <name evidence="4" type="ORF">J8C06_05420</name>
</gene>
<organism evidence="4 5">
    <name type="scientific">Chloracidobacterium validum</name>
    <dbReference type="NCBI Taxonomy" id="2821543"/>
    <lineage>
        <taxon>Bacteria</taxon>
        <taxon>Pseudomonadati</taxon>
        <taxon>Acidobacteriota</taxon>
        <taxon>Terriglobia</taxon>
        <taxon>Terriglobales</taxon>
        <taxon>Acidobacteriaceae</taxon>
        <taxon>Chloracidobacterium</taxon>
    </lineage>
</organism>
<evidence type="ECO:0000259" key="3">
    <source>
        <dbReference type="SMART" id="SM00470"/>
    </source>
</evidence>
<keyword evidence="5" id="KW-1185">Reference proteome</keyword>